<reference evidence="2 3" key="1">
    <citation type="submission" date="2021-06" db="EMBL/GenBank/DDBJ databases">
        <authorList>
            <person name="Kallberg Y."/>
            <person name="Tangrot J."/>
            <person name="Rosling A."/>
        </authorList>
    </citation>
    <scope>NUCLEOTIDE SEQUENCE [LARGE SCALE GENOMIC DNA]</scope>
    <source>
        <strain evidence="2 3">120-4 pot B 10/14</strain>
    </source>
</reference>
<comment type="caution">
    <text evidence="2">The sequence shown here is derived from an EMBL/GenBank/DDBJ whole genome shotgun (WGS) entry which is preliminary data.</text>
</comment>
<feature type="transmembrane region" description="Helical" evidence="1">
    <location>
        <begin position="87"/>
        <end position="108"/>
    </location>
</feature>
<name>A0ABN7VVT3_GIGMA</name>
<dbReference type="EMBL" id="CAJVQB010023423">
    <property type="protein sequence ID" value="CAG8801802.1"/>
    <property type="molecule type" value="Genomic_DNA"/>
</dbReference>
<protein>
    <submittedName>
        <fullName evidence="2">42314_t:CDS:1</fullName>
    </submittedName>
</protein>
<feature type="non-terminal residue" evidence="2">
    <location>
        <position position="1"/>
    </location>
</feature>
<keyword evidence="1" id="KW-1133">Transmembrane helix</keyword>
<proteinExistence type="predicted"/>
<gene>
    <name evidence="2" type="ORF">GMARGA_LOCUS23277</name>
</gene>
<keyword evidence="1" id="KW-0472">Membrane</keyword>
<evidence type="ECO:0000313" key="2">
    <source>
        <dbReference type="EMBL" id="CAG8801802.1"/>
    </source>
</evidence>
<evidence type="ECO:0000256" key="1">
    <source>
        <dbReference type="SAM" id="Phobius"/>
    </source>
</evidence>
<dbReference type="Proteomes" id="UP000789901">
    <property type="component" value="Unassembled WGS sequence"/>
</dbReference>
<keyword evidence="1" id="KW-0812">Transmembrane</keyword>
<keyword evidence="3" id="KW-1185">Reference proteome</keyword>
<accession>A0ABN7VVT3</accession>
<organism evidence="2 3">
    <name type="scientific">Gigaspora margarita</name>
    <dbReference type="NCBI Taxonomy" id="4874"/>
    <lineage>
        <taxon>Eukaryota</taxon>
        <taxon>Fungi</taxon>
        <taxon>Fungi incertae sedis</taxon>
        <taxon>Mucoromycota</taxon>
        <taxon>Glomeromycotina</taxon>
        <taxon>Glomeromycetes</taxon>
        <taxon>Diversisporales</taxon>
        <taxon>Gigasporaceae</taxon>
        <taxon>Gigaspora</taxon>
    </lineage>
</organism>
<sequence length="114" mass="12902">TTFNLYIEGSIQATPFLQTHTNNPLENLALSPVLQENNEHLEFSISSCPQSILTLSPEDLDDPENFAGPSQSPFYFLTMKTLPKSNFLFTSYFLLPLLLLFILINHFLALNSYS</sequence>
<evidence type="ECO:0000313" key="3">
    <source>
        <dbReference type="Proteomes" id="UP000789901"/>
    </source>
</evidence>